<reference evidence="2 3" key="1">
    <citation type="submission" date="2021-10" db="EMBL/GenBank/DDBJ databases">
        <title>Anaerobic single-cell dispensing facilitates the cultivation of human gut bacteria.</title>
        <authorList>
            <person name="Afrizal A."/>
        </authorList>
    </citation>
    <scope>NUCLEOTIDE SEQUENCE [LARGE SCALE GENOMIC DNA]</scope>
    <source>
        <strain evidence="2 3">CLA-AA-H270</strain>
    </source>
</reference>
<gene>
    <name evidence="2" type="ORF">LKD22_04720</name>
</gene>
<keyword evidence="1" id="KW-0812">Transmembrane</keyword>
<proteinExistence type="predicted"/>
<comment type="caution">
    <text evidence="2">The sequence shown here is derived from an EMBL/GenBank/DDBJ whole genome shotgun (WGS) entry which is preliminary data.</text>
</comment>
<dbReference type="RefSeq" id="WP_110435806.1">
    <property type="nucleotide sequence ID" value="NZ_DBEZDI010000102.1"/>
</dbReference>
<keyword evidence="3" id="KW-1185">Reference proteome</keyword>
<feature type="transmembrane region" description="Helical" evidence="1">
    <location>
        <begin position="37"/>
        <end position="55"/>
    </location>
</feature>
<feature type="transmembrane region" description="Helical" evidence="1">
    <location>
        <begin position="264"/>
        <end position="280"/>
    </location>
</feature>
<feature type="transmembrane region" description="Helical" evidence="1">
    <location>
        <begin position="292"/>
        <end position="311"/>
    </location>
</feature>
<accession>A0AAW4W2R1</accession>
<evidence type="ECO:0000313" key="2">
    <source>
        <dbReference type="EMBL" id="MCC2176438.1"/>
    </source>
</evidence>
<evidence type="ECO:0000256" key="1">
    <source>
        <dbReference type="SAM" id="Phobius"/>
    </source>
</evidence>
<evidence type="ECO:0000313" key="3">
    <source>
        <dbReference type="Proteomes" id="UP001298753"/>
    </source>
</evidence>
<feature type="transmembrane region" description="Helical" evidence="1">
    <location>
        <begin position="67"/>
        <end position="86"/>
    </location>
</feature>
<name>A0AAW4W2R1_9FIRM</name>
<sequence>MTELMLKLAAFLAMVIDHAAACRLDRVFFPAFSKVYVISRAIGRMAFPIYTFCLVEGFRHSHDLRRYGGRLLLLGVISQLPYAFTLNRWYLEPAFGEVFPADPSRAFRNLNILFTLFIGLVLLVFFHKKPLARVIQSKGFAVFLLACGGFAVYTAEPEFDSRFRRLCTVLLLASAIAVALLHVWRKHLALRDWLARFAVLVFAVLLFERYPLAHLRCNIDYGVWGILLILCLSYAESRWSRALVVLLWGALFYSSLGMPDWGSIRGTAAAALLLLLYNGERSRKPHPKLNKAFYAAYPLHLVVIWAMVIAAEGPLTQLKLLKYYL</sequence>
<feature type="transmembrane region" description="Helical" evidence="1">
    <location>
        <begin position="139"/>
        <end position="156"/>
    </location>
</feature>
<feature type="transmembrane region" description="Helical" evidence="1">
    <location>
        <begin position="106"/>
        <end position="127"/>
    </location>
</feature>
<dbReference type="GeneID" id="98660079"/>
<feature type="transmembrane region" description="Helical" evidence="1">
    <location>
        <begin position="193"/>
        <end position="212"/>
    </location>
</feature>
<protein>
    <submittedName>
        <fullName evidence="2">Conjugal transfer protein TraX</fullName>
    </submittedName>
</protein>
<dbReference type="AlphaFoldDB" id="A0AAW4W2R1"/>
<keyword evidence="1" id="KW-1133">Transmembrane helix</keyword>
<keyword evidence="1" id="KW-0472">Membrane</keyword>
<organism evidence="2 3">
    <name type="scientific">Agathobaculum butyriciproducens</name>
    <dbReference type="NCBI Taxonomy" id="1628085"/>
    <lineage>
        <taxon>Bacteria</taxon>
        <taxon>Bacillati</taxon>
        <taxon>Bacillota</taxon>
        <taxon>Clostridia</taxon>
        <taxon>Eubacteriales</taxon>
        <taxon>Butyricicoccaceae</taxon>
        <taxon>Agathobaculum</taxon>
    </lineage>
</organism>
<feature type="transmembrane region" description="Helical" evidence="1">
    <location>
        <begin position="162"/>
        <end position="181"/>
    </location>
</feature>
<dbReference type="EMBL" id="JAJEPX010000009">
    <property type="protein sequence ID" value="MCC2176438.1"/>
    <property type="molecule type" value="Genomic_DNA"/>
</dbReference>
<dbReference type="InterPro" id="IPR008875">
    <property type="entry name" value="TraX"/>
</dbReference>
<dbReference type="Proteomes" id="UP001298753">
    <property type="component" value="Unassembled WGS sequence"/>
</dbReference>
<dbReference type="Pfam" id="PF05857">
    <property type="entry name" value="TraX"/>
    <property type="match status" value="2"/>
</dbReference>